<evidence type="ECO:0000259" key="3">
    <source>
        <dbReference type="Pfam" id="PF03435"/>
    </source>
</evidence>
<dbReference type="GO" id="GO:0005739">
    <property type="term" value="C:mitochondrion"/>
    <property type="evidence" value="ECO:0007669"/>
    <property type="project" value="TreeGrafter"/>
</dbReference>
<reference evidence="4 5" key="1">
    <citation type="journal article" date="2019" name="Sci. Rep.">
        <title>Orb-weaving spider Araneus ventricosus genome elucidates the spidroin gene catalogue.</title>
        <authorList>
            <person name="Kono N."/>
            <person name="Nakamura H."/>
            <person name="Ohtoshi R."/>
            <person name="Moran D.A.P."/>
            <person name="Shinohara A."/>
            <person name="Yoshida Y."/>
            <person name="Fujiwara M."/>
            <person name="Mori M."/>
            <person name="Tomita M."/>
            <person name="Arakawa K."/>
        </authorList>
    </citation>
    <scope>NUCLEOTIDE SEQUENCE [LARGE SCALE GENOMIC DNA]</scope>
</reference>
<dbReference type="EMBL" id="BGPR01003129">
    <property type="protein sequence ID" value="GBM84068.1"/>
    <property type="molecule type" value="Genomic_DNA"/>
</dbReference>
<evidence type="ECO:0000313" key="4">
    <source>
        <dbReference type="EMBL" id="GBM84068.1"/>
    </source>
</evidence>
<dbReference type="GO" id="GO:0009247">
    <property type="term" value="P:glycolipid biosynthetic process"/>
    <property type="evidence" value="ECO:0007669"/>
    <property type="project" value="TreeGrafter"/>
</dbReference>
<dbReference type="FunFam" id="3.40.50.720:FF:000178">
    <property type="entry name" value="Saccharopine dehydrogenase-like oxidoreductase"/>
    <property type="match status" value="1"/>
</dbReference>
<dbReference type="GO" id="GO:0005886">
    <property type="term" value="C:plasma membrane"/>
    <property type="evidence" value="ECO:0007669"/>
    <property type="project" value="TreeGrafter"/>
</dbReference>
<name>A0A4Y2J2U5_ARAVE</name>
<dbReference type="Pfam" id="PF03435">
    <property type="entry name" value="Sacchrp_dh_NADP"/>
    <property type="match status" value="1"/>
</dbReference>
<feature type="domain" description="Saccharopine dehydrogenase NADP binding" evidence="3">
    <location>
        <begin position="12"/>
        <end position="124"/>
    </location>
</feature>
<dbReference type="AlphaFoldDB" id="A0A4Y2J2U5"/>
<keyword evidence="2" id="KW-0812">Transmembrane</keyword>
<gene>
    <name evidence="4" type="primary">Sccpdh_2</name>
    <name evidence="4" type="ORF">AVEN_157683_1</name>
</gene>
<dbReference type="Gene3D" id="3.40.50.720">
    <property type="entry name" value="NAD(P)-binding Rossmann-like Domain"/>
    <property type="match status" value="1"/>
</dbReference>
<keyword evidence="2" id="KW-1133">Transmembrane helix</keyword>
<evidence type="ECO:0000256" key="2">
    <source>
        <dbReference type="SAM" id="Phobius"/>
    </source>
</evidence>
<dbReference type="OrthoDB" id="10268090at2759"/>
<dbReference type="PANTHER" id="PTHR12286">
    <property type="entry name" value="SACCHAROPINE DEHYDROGENASE-LIKE OXIDOREDUCTASE"/>
    <property type="match status" value="1"/>
</dbReference>
<proteinExistence type="inferred from homology"/>
<dbReference type="PANTHER" id="PTHR12286:SF5">
    <property type="entry name" value="SACCHAROPINE DEHYDROGENASE-LIKE OXIDOREDUCTASE"/>
    <property type="match status" value="1"/>
</dbReference>
<sequence length="381" mass="43830">MMSKDCGEFDLVIFGASGLTGRYAVEELARSVVRFPEIRWAVAGRNAEKLRETLAIVQDYLSDEIEIKDTQIILADVQDPASIYQMCKRTKLLLNCVGPYNLFGGEMIVSTCVECKTHCIDISAEIKYLDRVLANYFEQARRNCVYIIQACGFGSLPADYGVTLLMKKFPGGLNSVEYFVEFGEGPEGKPVGCGTFSSIILSMWDYFIPYKFEKEVEEKVFRKLPTKSKLPTNKYYDFRDISMTYNNKESAWCIKYFGPDERAVRRSQMIRASYLNSEEHIEFQGQIKLPSLYEALRHIFVLLLNTIMCLSSAGRALLQKVSRRKNMRSANNFVFVVSHGFNEHNWFKDNINYKNHSLTDHSLFKDDIHYPNHSLTDHNPF</sequence>
<evidence type="ECO:0000313" key="5">
    <source>
        <dbReference type="Proteomes" id="UP000499080"/>
    </source>
</evidence>
<dbReference type="Proteomes" id="UP000499080">
    <property type="component" value="Unassembled WGS sequence"/>
</dbReference>
<feature type="transmembrane region" description="Helical" evidence="2">
    <location>
        <begin position="299"/>
        <end position="318"/>
    </location>
</feature>
<dbReference type="InterPro" id="IPR036291">
    <property type="entry name" value="NAD(P)-bd_dom_sf"/>
</dbReference>
<accession>A0A4Y2J2U5</accession>
<comment type="caution">
    <text evidence="4">The sequence shown here is derived from an EMBL/GenBank/DDBJ whole genome shotgun (WGS) entry which is preliminary data.</text>
</comment>
<dbReference type="InterPro" id="IPR051276">
    <property type="entry name" value="Saccharopine_DH-like_oxidrdct"/>
</dbReference>
<keyword evidence="5" id="KW-1185">Reference proteome</keyword>
<protein>
    <submittedName>
        <fullName evidence="4">Saccharopine dehydrogenase-like oxidoreductase</fullName>
    </submittedName>
</protein>
<keyword evidence="2" id="KW-0472">Membrane</keyword>
<dbReference type="SUPFAM" id="SSF51735">
    <property type="entry name" value="NAD(P)-binding Rossmann-fold domains"/>
    <property type="match status" value="1"/>
</dbReference>
<evidence type="ECO:0000256" key="1">
    <source>
        <dbReference type="ARBA" id="ARBA00038048"/>
    </source>
</evidence>
<organism evidence="4 5">
    <name type="scientific">Araneus ventricosus</name>
    <name type="common">Orbweaver spider</name>
    <name type="synonym">Epeira ventricosa</name>
    <dbReference type="NCBI Taxonomy" id="182803"/>
    <lineage>
        <taxon>Eukaryota</taxon>
        <taxon>Metazoa</taxon>
        <taxon>Ecdysozoa</taxon>
        <taxon>Arthropoda</taxon>
        <taxon>Chelicerata</taxon>
        <taxon>Arachnida</taxon>
        <taxon>Araneae</taxon>
        <taxon>Araneomorphae</taxon>
        <taxon>Entelegynae</taxon>
        <taxon>Araneoidea</taxon>
        <taxon>Araneidae</taxon>
        <taxon>Araneus</taxon>
    </lineage>
</organism>
<dbReference type="GO" id="GO:0005811">
    <property type="term" value="C:lipid droplet"/>
    <property type="evidence" value="ECO:0007669"/>
    <property type="project" value="TreeGrafter"/>
</dbReference>
<dbReference type="InterPro" id="IPR005097">
    <property type="entry name" value="Sacchrp_dh_NADP-bd"/>
</dbReference>
<comment type="similarity">
    <text evidence="1">Belongs to the saccharopine dehydrogenase family.</text>
</comment>